<comment type="similarity">
    <text evidence="1">Belongs to the lunapark family.</text>
</comment>
<reference evidence="4 5" key="1">
    <citation type="journal article" date="2008" name="PLoS Genet.">
        <title>Genomic islands in the pathogenic filamentous fungus Aspergillus fumigatus.</title>
        <authorList>
            <person name="Fedorova N.D."/>
            <person name="Khaldi N."/>
            <person name="Joardar V.S."/>
            <person name="Maiti R."/>
            <person name="Amedeo P."/>
            <person name="Anderson M.J."/>
            <person name="Crabtree J."/>
            <person name="Silva J.C."/>
            <person name="Badger J.H."/>
            <person name="Albarraq A."/>
            <person name="Angiuoli S."/>
            <person name="Bussey H."/>
            <person name="Bowyer P."/>
            <person name="Cotty P.J."/>
            <person name="Dyer P.S."/>
            <person name="Egan A."/>
            <person name="Galens K."/>
            <person name="Fraser-Liggett C.M."/>
            <person name="Haas B.J."/>
            <person name="Inman J.M."/>
            <person name="Kent R."/>
            <person name="Lemieux S."/>
            <person name="Malavazi I."/>
            <person name="Orvis J."/>
            <person name="Roemer T."/>
            <person name="Ronning C.M."/>
            <person name="Sundaram J.P."/>
            <person name="Sutton G."/>
            <person name="Turner G."/>
            <person name="Venter J.C."/>
            <person name="White O.R."/>
            <person name="Whitty B.R."/>
            <person name="Youngman P."/>
            <person name="Wolfe K.H."/>
            <person name="Goldman G.H."/>
            <person name="Wortman J.R."/>
            <person name="Jiang B."/>
            <person name="Denning D.W."/>
            <person name="Nierman W.C."/>
        </authorList>
    </citation>
    <scope>NUCLEOTIDE SEQUENCE [LARGE SCALE GENOMIC DNA]</scope>
    <source>
        <strain evidence="5">ATCC 1007 / CBS 513.65 / DSM 816 / NCTC 3887 / NRRL 1</strain>
    </source>
</reference>
<sequence>MVSLWPWKGEDNSPASFEKALSTLSTKITQTTNRLDSHRQQARRFKALWTLYTTFAYLLYSIILALVLGWQNWGATEYAAIVGGPVLIYTVRAGASKFFDYRINKTQRYLDDLQKQQDETIEKLKVATKYNSTQQLLEKYGGGSPKPSRPKGGDEKRKPETKRKPSTPQQPVMRTGLPPPPTANIRRPNPAQSPVASPGPSQSPPPYPPQGQPQDLPAPPPPPAFDEPGFAPNAFPTAPQYAEHSRWYDRLLDVLLGEDETQPKNRMALICSTCRLVNGQAPPGVKTPEELGRWRCGSCGAWNGEESETKKVLAGIRNQSRSADGAWESVAKPDSDSHSAGDVTDEAVLVATSEDEQIESRSSGAESQGETAEQQEEVTKPVAGGKSGRGRSKGNKRKG</sequence>
<dbReference type="GeneID" id="4707092"/>
<dbReference type="GO" id="GO:1903373">
    <property type="term" value="P:positive regulation of endoplasmic reticulum tubular network organization"/>
    <property type="evidence" value="ECO:0007669"/>
    <property type="project" value="UniProtKB-UniRule"/>
</dbReference>
<dbReference type="KEGG" id="act:ACLA_055990"/>
<dbReference type="RefSeq" id="XP_001274977.1">
    <property type="nucleotide sequence ID" value="XM_001274976.1"/>
</dbReference>
<protein>
    <recommendedName>
        <fullName evidence="1">Endoplasmic reticulum junction formation protein lunapark</fullName>
    </recommendedName>
</protein>
<keyword evidence="1" id="KW-0472">Membrane</keyword>
<evidence type="ECO:0000256" key="1">
    <source>
        <dbReference type="RuleBase" id="RU367073"/>
    </source>
</evidence>
<dbReference type="STRING" id="344612.A1C9M7"/>
<keyword evidence="1" id="KW-0863">Zinc-finger</keyword>
<comment type="domain">
    <text evidence="1">The C4-type zinc finger motif is necessary both for its ER three-way tubular junction localization and formation.</text>
</comment>
<evidence type="ECO:0000259" key="3">
    <source>
        <dbReference type="Pfam" id="PF10058"/>
    </source>
</evidence>
<feature type="region of interest" description="Disordered" evidence="2">
    <location>
        <begin position="320"/>
        <end position="399"/>
    </location>
</feature>
<comment type="subcellular location">
    <subcellularLocation>
        <location evidence="1">Endoplasmic reticulum membrane</location>
        <topology evidence="1">Multi-pass membrane protein</topology>
    </subcellularLocation>
</comment>
<feature type="domain" description="Lunapark zinc ribbon" evidence="3">
    <location>
        <begin position="247"/>
        <end position="303"/>
    </location>
</feature>
<keyword evidence="1" id="KW-0862">Zinc</keyword>
<dbReference type="PANTHER" id="PTHR22166:SF12">
    <property type="entry name" value="ENDOPLASMIC RETICULUM JUNCTION FORMATION PROTEIN LUNAPARK"/>
    <property type="match status" value="1"/>
</dbReference>
<comment type="function">
    <text evidence="1">Plays a role in determining ER morphology.</text>
</comment>
<feature type="compositionally biased region" description="Pro residues" evidence="2">
    <location>
        <begin position="201"/>
        <end position="225"/>
    </location>
</feature>
<keyword evidence="1" id="KW-0479">Metal-binding</keyword>
<feature type="compositionally biased region" description="Polar residues" evidence="2">
    <location>
        <begin position="360"/>
        <end position="372"/>
    </location>
</feature>
<dbReference type="OMA" id="CGYFNPS"/>
<dbReference type="PANTHER" id="PTHR22166">
    <property type="entry name" value="ENDOPLASMIC RETICULUM JUNCTION FORMATION PROTEIN LUNAPARK"/>
    <property type="match status" value="1"/>
</dbReference>
<dbReference type="InterPro" id="IPR019273">
    <property type="entry name" value="Lunapark_Znf"/>
</dbReference>
<dbReference type="EMBL" id="DS027048">
    <property type="protein sequence ID" value="EAW13551.1"/>
    <property type="molecule type" value="Genomic_DNA"/>
</dbReference>
<dbReference type="AlphaFoldDB" id="A1C9M7"/>
<accession>A1C9M7</accession>
<dbReference type="Proteomes" id="UP000006701">
    <property type="component" value="Unassembled WGS sequence"/>
</dbReference>
<keyword evidence="1" id="KW-1133">Transmembrane helix</keyword>
<feature type="compositionally biased region" description="Low complexity" evidence="2">
    <location>
        <begin position="190"/>
        <end position="200"/>
    </location>
</feature>
<dbReference type="InterPro" id="IPR040115">
    <property type="entry name" value="Lnp"/>
</dbReference>
<organism evidence="4 5">
    <name type="scientific">Aspergillus clavatus (strain ATCC 1007 / CBS 513.65 / DSM 816 / NCTC 3887 / NRRL 1 / QM 1276 / 107)</name>
    <dbReference type="NCBI Taxonomy" id="344612"/>
    <lineage>
        <taxon>Eukaryota</taxon>
        <taxon>Fungi</taxon>
        <taxon>Dikarya</taxon>
        <taxon>Ascomycota</taxon>
        <taxon>Pezizomycotina</taxon>
        <taxon>Eurotiomycetes</taxon>
        <taxon>Eurotiomycetidae</taxon>
        <taxon>Eurotiales</taxon>
        <taxon>Aspergillaceae</taxon>
        <taxon>Aspergillus</taxon>
        <taxon>Aspergillus subgen. Fumigati</taxon>
    </lineage>
</organism>
<feature type="transmembrane region" description="Helical" evidence="1">
    <location>
        <begin position="76"/>
        <end position="95"/>
    </location>
</feature>
<keyword evidence="5" id="KW-1185">Reference proteome</keyword>
<feature type="transmembrane region" description="Helical" evidence="1">
    <location>
        <begin position="47"/>
        <end position="70"/>
    </location>
</feature>
<dbReference type="GO" id="GO:0098826">
    <property type="term" value="C:endoplasmic reticulum tubular network membrane"/>
    <property type="evidence" value="ECO:0007669"/>
    <property type="project" value="UniProtKB-UniRule"/>
</dbReference>
<dbReference type="GO" id="GO:0071788">
    <property type="term" value="P:endoplasmic reticulum tubular network maintenance"/>
    <property type="evidence" value="ECO:0007669"/>
    <property type="project" value="UniProtKB-UniRule"/>
</dbReference>
<keyword evidence="1" id="KW-0256">Endoplasmic reticulum</keyword>
<feature type="region of interest" description="Disordered" evidence="2">
    <location>
        <begin position="135"/>
        <end position="238"/>
    </location>
</feature>
<dbReference type="OrthoDB" id="1725934at2759"/>
<dbReference type="VEuPathDB" id="FungiDB:ACLA_055990"/>
<evidence type="ECO:0000256" key="2">
    <source>
        <dbReference type="SAM" id="MobiDB-lite"/>
    </source>
</evidence>
<gene>
    <name evidence="4" type="ORF">ACLA_055990</name>
</gene>
<dbReference type="eggNOG" id="KOG2846">
    <property type="taxonomic scope" value="Eukaryota"/>
</dbReference>
<dbReference type="GO" id="GO:0008270">
    <property type="term" value="F:zinc ion binding"/>
    <property type="evidence" value="ECO:0007669"/>
    <property type="project" value="UniProtKB-KW"/>
</dbReference>
<keyword evidence="1" id="KW-0812">Transmembrane</keyword>
<feature type="compositionally biased region" description="Basic residues" evidence="2">
    <location>
        <begin position="388"/>
        <end position="399"/>
    </location>
</feature>
<dbReference type="Pfam" id="PF10058">
    <property type="entry name" value="Zn_ribbon_10"/>
    <property type="match status" value="1"/>
</dbReference>
<proteinExistence type="inferred from homology"/>
<name>A1C9M7_ASPCL</name>
<dbReference type="HOGENOM" id="CLU_039522_1_0_1"/>
<evidence type="ECO:0000313" key="4">
    <source>
        <dbReference type="EMBL" id="EAW13551.1"/>
    </source>
</evidence>
<evidence type="ECO:0000313" key="5">
    <source>
        <dbReference type="Proteomes" id="UP000006701"/>
    </source>
</evidence>